<reference evidence="17" key="3">
    <citation type="submission" date="2021-02" db="UniProtKB">
        <authorList>
            <consortium name="EnsemblMetazoa"/>
        </authorList>
    </citation>
    <scope>IDENTIFICATION</scope>
    <source>
        <strain evidence="17">USDA</strain>
    </source>
</reference>
<evidence type="ECO:0000256" key="1">
    <source>
        <dbReference type="ARBA" id="ARBA00004141"/>
    </source>
</evidence>
<reference evidence="16" key="1">
    <citation type="submission" date="2007-04" db="EMBL/GenBank/DDBJ databases">
        <title>Annotation of Pediculus humanus corporis strain USDA.</title>
        <authorList>
            <person name="Kirkness E."/>
            <person name="Hannick L."/>
            <person name="Hass B."/>
            <person name="Bruggner R."/>
            <person name="Lawson D."/>
            <person name="Bidwell S."/>
            <person name="Joardar V."/>
            <person name="Caler E."/>
            <person name="Walenz B."/>
            <person name="Inman J."/>
            <person name="Schobel S."/>
            <person name="Galinsky K."/>
            <person name="Amedeo P."/>
            <person name="Strausberg R."/>
        </authorList>
    </citation>
    <scope>NUCLEOTIDE SEQUENCE</scope>
    <source>
        <strain evidence="16">USDA</strain>
    </source>
</reference>
<dbReference type="PRINTS" id="PR00075">
    <property type="entry name" value="FACDDSATRASE"/>
</dbReference>
<name>E0VW13_PEDHC</name>
<dbReference type="Proteomes" id="UP000009046">
    <property type="component" value="Unassembled WGS sequence"/>
</dbReference>
<dbReference type="CTD" id="8238945"/>
<dbReference type="eggNOG" id="KOG1600">
    <property type="taxonomic scope" value="Eukaryota"/>
</dbReference>
<evidence type="ECO:0000313" key="18">
    <source>
        <dbReference type="Proteomes" id="UP000009046"/>
    </source>
</evidence>
<gene>
    <name evidence="17" type="primary">8238945</name>
    <name evidence="16" type="ORF">Phum_PHUM472630</name>
</gene>
<keyword evidence="4 12" id="KW-0812">Transmembrane</keyword>
<dbReference type="AlphaFoldDB" id="E0VW13"/>
<keyword evidence="10 14" id="KW-0472">Membrane</keyword>
<proteinExistence type="inferred from homology"/>
<dbReference type="EMBL" id="AAZO01005734">
    <property type="status" value="NOT_ANNOTATED_CDS"/>
    <property type="molecule type" value="Genomic_DNA"/>
</dbReference>
<feature type="domain" description="Fatty acid desaturase" evidence="15">
    <location>
        <begin position="102"/>
        <end position="305"/>
    </location>
</feature>
<dbReference type="Pfam" id="PF00487">
    <property type="entry name" value="FA_desaturase"/>
    <property type="match status" value="1"/>
</dbReference>
<reference evidence="16" key="2">
    <citation type="submission" date="2007-04" db="EMBL/GenBank/DDBJ databases">
        <title>The genome of the human body louse.</title>
        <authorList>
            <consortium name="The Human Body Louse Genome Consortium"/>
            <person name="Kirkness E."/>
            <person name="Walenz B."/>
            <person name="Hass B."/>
            <person name="Bruggner R."/>
            <person name="Strausberg R."/>
        </authorList>
    </citation>
    <scope>NUCLEOTIDE SEQUENCE</scope>
    <source>
        <strain evidence="16">USDA</strain>
    </source>
</reference>
<dbReference type="STRING" id="121224.E0VW13"/>
<feature type="transmembrane region" description="Helical" evidence="14">
    <location>
        <begin position="98"/>
        <end position="122"/>
    </location>
</feature>
<evidence type="ECO:0000256" key="12">
    <source>
        <dbReference type="RuleBase" id="RU000581"/>
    </source>
</evidence>
<dbReference type="InParanoid" id="E0VW13"/>
<comment type="cofactor">
    <cofactor evidence="12">
        <name>Fe(2+)</name>
        <dbReference type="ChEBI" id="CHEBI:29033"/>
    </cofactor>
</comment>
<evidence type="ECO:0000256" key="7">
    <source>
        <dbReference type="ARBA" id="ARBA00023002"/>
    </source>
</evidence>
<accession>E0VW13</accession>
<protein>
    <submittedName>
        <fullName evidence="16 17">Fatty acid desaturase, putative</fullName>
        <ecNumber evidence="16">1.14.19.1</ecNumber>
    </submittedName>
</protein>
<dbReference type="PANTHER" id="PTHR11351">
    <property type="entry name" value="ACYL-COA DESATURASE"/>
    <property type="match status" value="1"/>
</dbReference>
<keyword evidence="3 12" id="KW-0444">Lipid biosynthesis</keyword>
<comment type="domain">
    <text evidence="12">The histidine box domains are involved in binding the catalytic metal ions.</text>
</comment>
<dbReference type="GeneID" id="8238945"/>
<evidence type="ECO:0000256" key="2">
    <source>
        <dbReference type="ARBA" id="ARBA00009295"/>
    </source>
</evidence>
<organism>
    <name type="scientific">Pediculus humanus subsp. corporis</name>
    <name type="common">Body louse</name>
    <dbReference type="NCBI Taxonomy" id="121224"/>
    <lineage>
        <taxon>Eukaryota</taxon>
        <taxon>Metazoa</taxon>
        <taxon>Ecdysozoa</taxon>
        <taxon>Arthropoda</taxon>
        <taxon>Hexapoda</taxon>
        <taxon>Insecta</taxon>
        <taxon>Pterygota</taxon>
        <taxon>Neoptera</taxon>
        <taxon>Paraneoptera</taxon>
        <taxon>Psocodea</taxon>
        <taxon>Troctomorpha</taxon>
        <taxon>Phthiraptera</taxon>
        <taxon>Anoplura</taxon>
        <taxon>Pediculidae</taxon>
        <taxon>Pediculus</taxon>
    </lineage>
</organism>
<evidence type="ECO:0000256" key="6">
    <source>
        <dbReference type="ARBA" id="ARBA00022989"/>
    </source>
</evidence>
<evidence type="ECO:0000256" key="11">
    <source>
        <dbReference type="ARBA" id="ARBA00023160"/>
    </source>
</evidence>
<evidence type="ECO:0000256" key="10">
    <source>
        <dbReference type="ARBA" id="ARBA00023136"/>
    </source>
</evidence>
<dbReference type="HOGENOM" id="CLU_027359_0_0_1"/>
<evidence type="ECO:0000313" key="16">
    <source>
        <dbReference type="EMBL" id="EEB17569.1"/>
    </source>
</evidence>
<dbReference type="GO" id="GO:0004768">
    <property type="term" value="F:stearoyl-CoA 9-desaturase activity"/>
    <property type="evidence" value="ECO:0007669"/>
    <property type="project" value="UniProtKB-EC"/>
</dbReference>
<dbReference type="KEGG" id="phu:Phum_PHUM472630"/>
<dbReference type="GO" id="GO:0005506">
    <property type="term" value="F:iron ion binding"/>
    <property type="evidence" value="ECO:0007669"/>
    <property type="project" value="TreeGrafter"/>
</dbReference>
<evidence type="ECO:0000256" key="14">
    <source>
        <dbReference type="SAM" id="Phobius"/>
    </source>
</evidence>
<dbReference type="InterPro" id="IPR005804">
    <property type="entry name" value="FA_desaturase_dom"/>
</dbReference>
<dbReference type="CDD" id="cd03505">
    <property type="entry name" value="Delta9-FADS-like"/>
    <property type="match status" value="1"/>
</dbReference>
<dbReference type="GO" id="GO:0006636">
    <property type="term" value="P:unsaturated fatty acid biosynthetic process"/>
    <property type="evidence" value="ECO:0007669"/>
    <property type="project" value="TreeGrafter"/>
</dbReference>
<feature type="transmembrane region" description="Helical" evidence="14">
    <location>
        <begin position="67"/>
        <end position="86"/>
    </location>
</feature>
<comment type="subcellular location">
    <subcellularLocation>
        <location evidence="1">Membrane</location>
        <topology evidence="1">Multi-pass membrane protein</topology>
    </subcellularLocation>
</comment>
<evidence type="ECO:0000256" key="13">
    <source>
        <dbReference type="SAM" id="MobiDB-lite"/>
    </source>
</evidence>
<dbReference type="EC" id="1.14.19.1" evidence="16"/>
<dbReference type="PANTHER" id="PTHR11351:SF92">
    <property type="entry name" value="ACYL-COA DESATURASE 2-LIKE PROTEIN"/>
    <property type="match status" value="1"/>
</dbReference>
<dbReference type="RefSeq" id="XP_002430307.1">
    <property type="nucleotide sequence ID" value="XM_002430262.1"/>
</dbReference>
<keyword evidence="18" id="KW-1185">Reference proteome</keyword>
<dbReference type="GO" id="GO:0005789">
    <property type="term" value="C:endoplasmic reticulum membrane"/>
    <property type="evidence" value="ECO:0007669"/>
    <property type="project" value="TreeGrafter"/>
</dbReference>
<dbReference type="VEuPathDB" id="VectorBase:PHUM472630"/>
<evidence type="ECO:0000256" key="5">
    <source>
        <dbReference type="ARBA" id="ARBA00022832"/>
    </source>
</evidence>
<evidence type="ECO:0000259" key="15">
    <source>
        <dbReference type="Pfam" id="PF00487"/>
    </source>
</evidence>
<keyword evidence="6 14" id="KW-1133">Transmembrane helix</keyword>
<evidence type="ECO:0000256" key="9">
    <source>
        <dbReference type="ARBA" id="ARBA00023098"/>
    </source>
</evidence>
<keyword evidence="7 12" id="KW-0560">Oxidoreductase</keyword>
<dbReference type="OrthoDB" id="10260134at2759"/>
<evidence type="ECO:0000313" key="17">
    <source>
        <dbReference type="EnsemblMetazoa" id="PHUM472630-PA"/>
    </source>
</evidence>
<feature type="compositionally biased region" description="Basic and acidic residues" evidence="13">
    <location>
        <begin position="388"/>
        <end position="399"/>
    </location>
</feature>
<dbReference type="EnsemblMetazoa" id="PHUM472630-RA">
    <property type="protein sequence ID" value="PHUM472630-PA"/>
    <property type="gene ID" value="PHUM472630"/>
</dbReference>
<evidence type="ECO:0000256" key="3">
    <source>
        <dbReference type="ARBA" id="ARBA00022516"/>
    </source>
</evidence>
<feature type="transmembrane region" description="Helical" evidence="14">
    <location>
        <begin position="221"/>
        <end position="239"/>
    </location>
</feature>
<dbReference type="EMBL" id="DS235816">
    <property type="protein sequence ID" value="EEB17569.1"/>
    <property type="molecule type" value="Genomic_DNA"/>
</dbReference>
<dbReference type="OMA" id="ESWFVSF"/>
<evidence type="ECO:0000256" key="8">
    <source>
        <dbReference type="ARBA" id="ARBA00023004"/>
    </source>
</evidence>
<evidence type="ECO:0000256" key="4">
    <source>
        <dbReference type="ARBA" id="ARBA00022692"/>
    </source>
</evidence>
<keyword evidence="11 12" id="KW-0275">Fatty acid biosynthesis</keyword>
<keyword evidence="9" id="KW-0443">Lipid metabolism</keyword>
<feature type="region of interest" description="Disordered" evidence="13">
    <location>
        <begin position="376"/>
        <end position="399"/>
    </location>
</feature>
<sequence>MTTTMSEELIFCPGLDASFTKPSVIYETVSVKKPEMQKEKKDYQKKKMKTTTTTQPGMGIFEFQTKIVWFNAIGFLLMHLAGFYGISLSLWDMTKGRFLTFGWMFFLVFLGGEGITVGAHRLWSHRSFKATKPLQIILIIMQTLAGQNCCYIWARDHRQHHKYSDTDADPHNASRGFFFSHIGWLMMKKHPEVIRKGKGVDMSDLEANPIIMFQKKYYKSLYFIIAMIIPVFVPVYFWNEPFWKSVFVNYFGRYILLLNITWSVNSVAHMFGTKPYDKNILPVESTFVSFIGLGEGWHNYHHVFPWDYKASEFGMPLNFTAHLIEFLAKVGLAYDLKEVTENVMENRIKRSGDGSHPVYGLLKDISTDFRENECEKNYESENLGNEIDAEKDSSVKKQS</sequence>
<keyword evidence="8" id="KW-0408">Iron</keyword>
<keyword evidence="5" id="KW-0276">Fatty acid metabolism</keyword>
<comment type="similarity">
    <text evidence="2 12">Belongs to the fatty acid desaturase type 1 family.</text>
</comment>
<dbReference type="InterPro" id="IPR015876">
    <property type="entry name" value="Acyl-CoA_DS"/>
</dbReference>